<feature type="transmembrane region" description="Helical" evidence="6">
    <location>
        <begin position="12"/>
        <end position="32"/>
    </location>
</feature>
<name>A0A8H4EUB9_GIGMA</name>
<keyword evidence="2 3" id="KW-0408">Iron</keyword>
<dbReference type="Proteomes" id="UP000439903">
    <property type="component" value="Unassembled WGS sequence"/>
</dbReference>
<dbReference type="AlphaFoldDB" id="A0A8H4EUB9"/>
<dbReference type="SUPFAM" id="SSF48264">
    <property type="entry name" value="Cytochrome P450"/>
    <property type="match status" value="1"/>
</dbReference>
<dbReference type="InterPro" id="IPR002401">
    <property type="entry name" value="Cyt_P450_E_grp-I"/>
</dbReference>
<sequence length="554" mass="64328">MLLFQVIGKFTINDYLVIISLTLLLYVFRFYYNHFTRPNPLPGPLPLPFELEYLFFDGNLKRLTENLSKKYGDICEFKWGGYRRILLSKTDYFENLLTPSTKSAMLFAKHEHTYATEELGLSGKGVFFNNNYETWKINKYLFTQAISSSGFNDEAIKQINKLFEELSGYWNSLRESSNNDWLEMDFLIWINRFTADLVSALATGERAYSMASYYNTFNSNNSSHFNISKLYHSDKFSKAIITQIRGQIFFVLVHPFLRRYIPILKDKANSLLANRDFIFGSLDDIIEKRKIDLVKNPEILKSKYDLLTTLLTVNNDTKSKMPMSITDEDIRSILLDVFLGGSGTTSNLLSYIIYYICHNPNIKQKMFDEIDSVFPSDISHVTADIVAKLKYCEAIIKETSRMMPITAVSKRVAVAECEVAGYKWPAKTMFHLNYASIHKNEKYWENPNVFDPDRFFYLKKNDLDELENDLKMLNNESKKSMYNMDRYSLVIFGGGVRICPGRKLAMVNMISFMALLFRMYDVELVDMEAPLNLYTTFITTCLGLKIKIKPRKSL</sequence>
<feature type="binding site" description="axial binding residue" evidence="3">
    <location>
        <position position="499"/>
    </location>
    <ligand>
        <name>heme</name>
        <dbReference type="ChEBI" id="CHEBI:30413"/>
    </ligand>
    <ligandPart>
        <name>Fe</name>
        <dbReference type="ChEBI" id="CHEBI:18248"/>
    </ligandPart>
</feature>
<dbReference type="PRINTS" id="PR00385">
    <property type="entry name" value="P450"/>
</dbReference>
<organism evidence="7 8">
    <name type="scientific">Gigaspora margarita</name>
    <dbReference type="NCBI Taxonomy" id="4874"/>
    <lineage>
        <taxon>Eukaryota</taxon>
        <taxon>Fungi</taxon>
        <taxon>Fungi incertae sedis</taxon>
        <taxon>Mucoromycota</taxon>
        <taxon>Glomeromycotina</taxon>
        <taxon>Glomeromycetes</taxon>
        <taxon>Diversisporales</taxon>
        <taxon>Gigasporaceae</taxon>
        <taxon>Gigaspora</taxon>
    </lineage>
</organism>
<evidence type="ECO:0000256" key="4">
    <source>
        <dbReference type="RuleBase" id="RU000461"/>
    </source>
</evidence>
<evidence type="ECO:0000256" key="5">
    <source>
        <dbReference type="SAM" id="Coils"/>
    </source>
</evidence>
<evidence type="ECO:0000256" key="6">
    <source>
        <dbReference type="SAM" id="Phobius"/>
    </source>
</evidence>
<gene>
    <name evidence="7" type="ORF">F8M41_019393</name>
</gene>
<dbReference type="InterPro" id="IPR017972">
    <property type="entry name" value="Cyt_P450_CS"/>
</dbReference>
<keyword evidence="4" id="KW-0503">Monooxygenase</keyword>
<dbReference type="Gene3D" id="1.10.630.10">
    <property type="entry name" value="Cytochrome P450"/>
    <property type="match status" value="1"/>
</dbReference>
<keyword evidence="1 3" id="KW-0479">Metal-binding</keyword>
<reference evidence="7 8" key="1">
    <citation type="journal article" date="2019" name="Environ. Microbiol.">
        <title>At the nexus of three kingdoms: the genome of the mycorrhizal fungus Gigaspora margarita provides insights into plant, endobacterial and fungal interactions.</title>
        <authorList>
            <person name="Venice F."/>
            <person name="Ghignone S."/>
            <person name="Salvioli di Fossalunga A."/>
            <person name="Amselem J."/>
            <person name="Novero M."/>
            <person name="Xianan X."/>
            <person name="Sedzielewska Toro K."/>
            <person name="Morin E."/>
            <person name="Lipzen A."/>
            <person name="Grigoriev I.V."/>
            <person name="Henrissat B."/>
            <person name="Martin F.M."/>
            <person name="Bonfante P."/>
        </authorList>
    </citation>
    <scope>NUCLEOTIDE SEQUENCE [LARGE SCALE GENOMIC DNA]</scope>
    <source>
        <strain evidence="7 8">BEG34</strain>
    </source>
</reference>
<keyword evidence="5" id="KW-0175">Coiled coil</keyword>
<keyword evidence="6" id="KW-0812">Transmembrane</keyword>
<comment type="cofactor">
    <cofactor evidence="3">
        <name>heme</name>
        <dbReference type="ChEBI" id="CHEBI:30413"/>
    </cofactor>
</comment>
<evidence type="ECO:0000313" key="8">
    <source>
        <dbReference type="Proteomes" id="UP000439903"/>
    </source>
</evidence>
<evidence type="ECO:0000256" key="2">
    <source>
        <dbReference type="ARBA" id="ARBA00023004"/>
    </source>
</evidence>
<comment type="similarity">
    <text evidence="4">Belongs to the cytochrome P450 family.</text>
</comment>
<dbReference type="GO" id="GO:0020037">
    <property type="term" value="F:heme binding"/>
    <property type="evidence" value="ECO:0007669"/>
    <property type="project" value="InterPro"/>
</dbReference>
<evidence type="ECO:0000256" key="1">
    <source>
        <dbReference type="ARBA" id="ARBA00022723"/>
    </source>
</evidence>
<keyword evidence="6" id="KW-1133">Transmembrane helix</keyword>
<dbReference type="Pfam" id="PF00067">
    <property type="entry name" value="p450"/>
    <property type="match status" value="1"/>
</dbReference>
<dbReference type="EMBL" id="WTPW01000051">
    <property type="protein sequence ID" value="KAF0554312.1"/>
    <property type="molecule type" value="Genomic_DNA"/>
</dbReference>
<comment type="caution">
    <text evidence="7">The sequence shown here is derived from an EMBL/GenBank/DDBJ whole genome shotgun (WGS) entry which is preliminary data.</text>
</comment>
<dbReference type="GO" id="GO:0016705">
    <property type="term" value="F:oxidoreductase activity, acting on paired donors, with incorporation or reduction of molecular oxygen"/>
    <property type="evidence" value="ECO:0007669"/>
    <property type="project" value="InterPro"/>
</dbReference>
<dbReference type="GO" id="GO:0005506">
    <property type="term" value="F:iron ion binding"/>
    <property type="evidence" value="ECO:0007669"/>
    <property type="project" value="InterPro"/>
</dbReference>
<dbReference type="GO" id="GO:0004497">
    <property type="term" value="F:monooxygenase activity"/>
    <property type="evidence" value="ECO:0007669"/>
    <property type="project" value="UniProtKB-KW"/>
</dbReference>
<dbReference type="PROSITE" id="PS00086">
    <property type="entry name" value="CYTOCHROME_P450"/>
    <property type="match status" value="1"/>
</dbReference>
<dbReference type="OrthoDB" id="1470350at2759"/>
<keyword evidence="6" id="KW-0472">Membrane</keyword>
<feature type="coiled-coil region" evidence="5">
    <location>
        <begin position="456"/>
        <end position="483"/>
    </location>
</feature>
<dbReference type="PANTHER" id="PTHR24301">
    <property type="entry name" value="THROMBOXANE-A SYNTHASE"/>
    <property type="match status" value="1"/>
</dbReference>
<dbReference type="InterPro" id="IPR001128">
    <property type="entry name" value="Cyt_P450"/>
</dbReference>
<keyword evidence="4" id="KW-0560">Oxidoreductase</keyword>
<proteinExistence type="inferred from homology"/>
<keyword evidence="8" id="KW-1185">Reference proteome</keyword>
<protein>
    <submittedName>
        <fullName evidence="7">Cytochrome P450</fullName>
    </submittedName>
</protein>
<evidence type="ECO:0000256" key="3">
    <source>
        <dbReference type="PIRSR" id="PIRSR602401-1"/>
    </source>
</evidence>
<dbReference type="PRINTS" id="PR00463">
    <property type="entry name" value="EP450I"/>
</dbReference>
<keyword evidence="3 4" id="KW-0349">Heme</keyword>
<evidence type="ECO:0000313" key="7">
    <source>
        <dbReference type="EMBL" id="KAF0554312.1"/>
    </source>
</evidence>
<accession>A0A8H4EUB9</accession>
<dbReference type="PANTHER" id="PTHR24301:SF2">
    <property type="entry name" value="THROMBOXANE-A SYNTHASE"/>
    <property type="match status" value="1"/>
</dbReference>
<dbReference type="InterPro" id="IPR036396">
    <property type="entry name" value="Cyt_P450_sf"/>
</dbReference>